<dbReference type="SUPFAM" id="SSF55957">
    <property type="entry name" value="Phosphoglucomutase, C-terminal domain"/>
    <property type="match status" value="1"/>
</dbReference>
<dbReference type="Gene3D" id="3.30.310.50">
    <property type="entry name" value="Alpha-D-phosphohexomutase, C-terminal domain"/>
    <property type="match status" value="1"/>
</dbReference>
<dbReference type="EMBL" id="CAEZSV010000012">
    <property type="protein sequence ID" value="CAB4546205.1"/>
    <property type="molecule type" value="Genomic_DNA"/>
</dbReference>
<protein>
    <submittedName>
        <fullName evidence="2">Unannotated protein</fullName>
    </submittedName>
</protein>
<dbReference type="InterPro" id="IPR036900">
    <property type="entry name" value="A-D-PHexomutase_C_sf"/>
</dbReference>
<proteinExistence type="predicted"/>
<evidence type="ECO:0000259" key="1">
    <source>
        <dbReference type="Pfam" id="PF00408"/>
    </source>
</evidence>
<dbReference type="InterPro" id="IPR005843">
    <property type="entry name" value="A-D-PHexomutase_C"/>
</dbReference>
<dbReference type="Pfam" id="PF00408">
    <property type="entry name" value="PGM_PMM_IV"/>
    <property type="match status" value="1"/>
</dbReference>
<reference evidence="2" key="1">
    <citation type="submission" date="2020-05" db="EMBL/GenBank/DDBJ databases">
        <authorList>
            <person name="Chiriac C."/>
            <person name="Salcher M."/>
            <person name="Ghai R."/>
            <person name="Kavagutti S V."/>
        </authorList>
    </citation>
    <scope>NUCLEOTIDE SEQUENCE</scope>
</reference>
<organism evidence="2">
    <name type="scientific">freshwater metagenome</name>
    <dbReference type="NCBI Taxonomy" id="449393"/>
    <lineage>
        <taxon>unclassified sequences</taxon>
        <taxon>metagenomes</taxon>
        <taxon>ecological metagenomes</taxon>
    </lineage>
</organism>
<gene>
    <name evidence="2" type="ORF">UFOPK1506_00123</name>
</gene>
<accession>A0A6J6C502</accession>
<feature type="domain" description="Alpha-D-phosphohexomutase C-terminal" evidence="1">
    <location>
        <begin position="8"/>
        <end position="57"/>
    </location>
</feature>
<dbReference type="GO" id="GO:0016868">
    <property type="term" value="F:intramolecular phosphotransferase activity"/>
    <property type="evidence" value="ECO:0007669"/>
    <property type="project" value="InterPro"/>
</dbReference>
<evidence type="ECO:0000313" key="2">
    <source>
        <dbReference type="EMBL" id="CAB4546205.1"/>
    </source>
</evidence>
<dbReference type="AlphaFoldDB" id="A0A6J6C502"/>
<sequence>MRALADVDVCTAISDAEKSLGESGRILVRASGTEELVRVMAEADTIERAEKAVASIVHIVSARYKAK</sequence>
<name>A0A6J6C502_9ZZZZ</name>